<dbReference type="EMBL" id="LKTS01000044">
    <property type="protein sequence ID" value="PKD17148.1"/>
    <property type="molecule type" value="Genomic_DNA"/>
</dbReference>
<accession>A0A2N0TR24</accession>
<feature type="transmembrane region" description="Helical" evidence="1">
    <location>
        <begin position="63"/>
        <end position="85"/>
    </location>
</feature>
<gene>
    <name evidence="2" type="ORF">APR41_06860</name>
</gene>
<dbReference type="RefSeq" id="WP_079712503.1">
    <property type="nucleotide sequence ID" value="NZ_FUZC01000004.1"/>
</dbReference>
<keyword evidence="1" id="KW-0812">Transmembrane</keyword>
<evidence type="ECO:0000256" key="1">
    <source>
        <dbReference type="SAM" id="Phobius"/>
    </source>
</evidence>
<dbReference type="AlphaFoldDB" id="A0A2N0TR24"/>
<protein>
    <submittedName>
        <fullName evidence="2">Uncharacterized protein</fullName>
    </submittedName>
</protein>
<evidence type="ECO:0000313" key="2">
    <source>
        <dbReference type="EMBL" id="PKD17148.1"/>
    </source>
</evidence>
<reference evidence="2 3" key="1">
    <citation type="submission" date="2015-10" db="EMBL/GenBank/DDBJ databases">
        <title>Draft genome sequence of Salegentibacter salinarum KCTC 12975.</title>
        <authorList>
            <person name="Lin W."/>
            <person name="Zheng Q."/>
        </authorList>
    </citation>
    <scope>NUCLEOTIDE SEQUENCE [LARGE SCALE GENOMIC DNA]</scope>
    <source>
        <strain evidence="2 3">KCTC 12975</strain>
    </source>
</reference>
<keyword evidence="1" id="KW-0472">Membrane</keyword>
<sequence>MKPDREQLEALEPKRVQEMRNLLILHYHQESGFFERRIYIMFFIISGIGLYTSQGTYQLYQSFMSRILLSVAASLFLLGLVVAIVSHEFARKTRLQKADYFNQVELEKIELYRKSAGKYEKIEDILKIVVGVLFLISCILIGIVYVNNGF</sequence>
<keyword evidence="3" id="KW-1185">Reference proteome</keyword>
<organism evidence="2 3">
    <name type="scientific">Salegentibacter salinarum</name>
    <dbReference type="NCBI Taxonomy" id="447422"/>
    <lineage>
        <taxon>Bacteria</taxon>
        <taxon>Pseudomonadati</taxon>
        <taxon>Bacteroidota</taxon>
        <taxon>Flavobacteriia</taxon>
        <taxon>Flavobacteriales</taxon>
        <taxon>Flavobacteriaceae</taxon>
        <taxon>Salegentibacter</taxon>
    </lineage>
</organism>
<comment type="caution">
    <text evidence="2">The sequence shown here is derived from an EMBL/GenBank/DDBJ whole genome shotgun (WGS) entry which is preliminary data.</text>
</comment>
<dbReference type="OrthoDB" id="9997197at2"/>
<proteinExistence type="predicted"/>
<dbReference type="Proteomes" id="UP000232673">
    <property type="component" value="Unassembled WGS sequence"/>
</dbReference>
<feature type="transmembrane region" description="Helical" evidence="1">
    <location>
        <begin position="38"/>
        <end position="57"/>
    </location>
</feature>
<keyword evidence="1" id="KW-1133">Transmembrane helix</keyword>
<evidence type="ECO:0000313" key="3">
    <source>
        <dbReference type="Proteomes" id="UP000232673"/>
    </source>
</evidence>
<name>A0A2N0TR24_9FLAO</name>
<feature type="transmembrane region" description="Helical" evidence="1">
    <location>
        <begin position="125"/>
        <end position="146"/>
    </location>
</feature>